<name>A0ABU3FJQ5_9ENTE</name>
<dbReference type="CDD" id="cd06261">
    <property type="entry name" value="TM_PBP2"/>
    <property type="match status" value="1"/>
</dbReference>
<keyword evidence="4" id="KW-0997">Cell inner membrane</keyword>
<evidence type="ECO:0000256" key="6">
    <source>
        <dbReference type="ARBA" id="ARBA00022989"/>
    </source>
</evidence>
<evidence type="ECO:0000259" key="9">
    <source>
        <dbReference type="PROSITE" id="PS50928"/>
    </source>
</evidence>
<dbReference type="RefSeq" id="WP_311815935.1">
    <property type="nucleotide sequence ID" value="NZ_JARQAV010000002.1"/>
</dbReference>
<feature type="transmembrane region" description="Helical" evidence="8">
    <location>
        <begin position="59"/>
        <end position="89"/>
    </location>
</feature>
<reference evidence="10 11" key="1">
    <citation type="submission" date="2023-03" db="EMBL/GenBank/DDBJ databases">
        <authorList>
            <person name="Shen W."/>
            <person name="Cai J."/>
        </authorList>
    </citation>
    <scope>NUCLEOTIDE SEQUENCE [LARGE SCALE GENOMIC DNA]</scope>
    <source>
        <strain evidence="10 11">Y59</strain>
    </source>
</reference>
<dbReference type="InterPro" id="IPR035906">
    <property type="entry name" value="MetI-like_sf"/>
</dbReference>
<evidence type="ECO:0000256" key="2">
    <source>
        <dbReference type="ARBA" id="ARBA00022448"/>
    </source>
</evidence>
<keyword evidence="11" id="KW-1185">Reference proteome</keyword>
<comment type="subcellular location">
    <subcellularLocation>
        <location evidence="1">Cell inner membrane</location>
        <topology evidence="1">Multi-pass membrane protein</topology>
    </subcellularLocation>
    <subcellularLocation>
        <location evidence="8">Cell membrane</location>
        <topology evidence="8">Multi-pass membrane protein</topology>
    </subcellularLocation>
</comment>
<feature type="domain" description="ABC transmembrane type-1" evidence="9">
    <location>
        <begin position="63"/>
        <end position="251"/>
    </location>
</feature>
<feature type="transmembrane region" description="Helical" evidence="8">
    <location>
        <begin position="230"/>
        <end position="251"/>
    </location>
</feature>
<evidence type="ECO:0000313" key="11">
    <source>
        <dbReference type="Proteomes" id="UP001269061"/>
    </source>
</evidence>
<gene>
    <name evidence="10" type="ORF">P7H46_10615</name>
</gene>
<organism evidence="10 11">
    <name type="scientific">Enterococcus pseudoavium</name>
    <dbReference type="NCBI Taxonomy" id="44007"/>
    <lineage>
        <taxon>Bacteria</taxon>
        <taxon>Bacillati</taxon>
        <taxon>Bacillota</taxon>
        <taxon>Bacilli</taxon>
        <taxon>Lactobacillales</taxon>
        <taxon>Enterococcaceae</taxon>
        <taxon>Enterococcus</taxon>
    </lineage>
</organism>
<evidence type="ECO:0000256" key="3">
    <source>
        <dbReference type="ARBA" id="ARBA00022475"/>
    </source>
</evidence>
<dbReference type="InterPro" id="IPR000515">
    <property type="entry name" value="MetI-like"/>
</dbReference>
<comment type="similarity">
    <text evidence="8">Belongs to the binding-protein-dependent transport system permease family.</text>
</comment>
<proteinExistence type="inferred from homology"/>
<dbReference type="EMBL" id="JARQAZ010000008">
    <property type="protein sequence ID" value="MDT2771291.1"/>
    <property type="molecule type" value="Genomic_DNA"/>
</dbReference>
<dbReference type="Proteomes" id="UP001269061">
    <property type="component" value="Unassembled WGS sequence"/>
</dbReference>
<comment type="caution">
    <text evidence="10">The sequence shown here is derived from an EMBL/GenBank/DDBJ whole genome shotgun (WGS) entry which is preliminary data.</text>
</comment>
<feature type="transmembrane region" description="Helical" evidence="8">
    <location>
        <begin position="128"/>
        <end position="147"/>
    </location>
</feature>
<dbReference type="PROSITE" id="PS50928">
    <property type="entry name" value="ABC_TM1"/>
    <property type="match status" value="1"/>
</dbReference>
<feature type="transmembrane region" description="Helical" evidence="8">
    <location>
        <begin position="12"/>
        <end position="32"/>
    </location>
</feature>
<accession>A0ABU3FJQ5</accession>
<keyword evidence="7 8" id="KW-0472">Membrane</keyword>
<evidence type="ECO:0000256" key="8">
    <source>
        <dbReference type="RuleBase" id="RU363032"/>
    </source>
</evidence>
<keyword evidence="3" id="KW-1003">Cell membrane</keyword>
<keyword evidence="2 8" id="KW-0813">Transport</keyword>
<evidence type="ECO:0000256" key="7">
    <source>
        <dbReference type="ARBA" id="ARBA00023136"/>
    </source>
</evidence>
<dbReference type="SUPFAM" id="SSF161098">
    <property type="entry name" value="MetI-like"/>
    <property type="match status" value="1"/>
</dbReference>
<evidence type="ECO:0000313" key="10">
    <source>
        <dbReference type="EMBL" id="MDT2771291.1"/>
    </source>
</evidence>
<evidence type="ECO:0000256" key="5">
    <source>
        <dbReference type="ARBA" id="ARBA00022692"/>
    </source>
</evidence>
<dbReference type="PANTHER" id="PTHR43357:SF4">
    <property type="entry name" value="INNER MEMBRANE ABC TRANSPORTER PERMEASE PROTEIN YDCV"/>
    <property type="match status" value="1"/>
</dbReference>
<keyword evidence="6 8" id="KW-1133">Transmembrane helix</keyword>
<evidence type="ECO:0000256" key="1">
    <source>
        <dbReference type="ARBA" id="ARBA00004429"/>
    </source>
</evidence>
<feature type="transmembrane region" description="Helical" evidence="8">
    <location>
        <begin position="101"/>
        <end position="122"/>
    </location>
</feature>
<sequence>MKFVVQKKYSFLLLAAIIVLVPLLIMLVWSFSQKWMYPAIWPQQIGNKMFKQMLNDPNFYPAICNSFLIAFATTVVSLFIALPAAKYFAFQRRLSQRLVEVLIYLPLILPAIAVITSSQVLFLQLRLTGTFLGVILLHTYLCLPYAMQVLIESYRQLGEGYELTAQSLGAKPGTIFRQITWPLLRPGVSTAAMLVFIVSFSQYLPTFFIGGGRIVTLPLLLLPYANNGRFGLASAYSLIFLVSTMIGVLSLKKIIGGKPHGTKR</sequence>
<protein>
    <submittedName>
        <fullName evidence="10">ABC transporter permease subunit</fullName>
    </submittedName>
</protein>
<keyword evidence="5 8" id="KW-0812">Transmembrane</keyword>
<dbReference type="Pfam" id="PF00528">
    <property type="entry name" value="BPD_transp_1"/>
    <property type="match status" value="1"/>
</dbReference>
<evidence type="ECO:0000256" key="4">
    <source>
        <dbReference type="ARBA" id="ARBA00022519"/>
    </source>
</evidence>
<feature type="transmembrane region" description="Helical" evidence="8">
    <location>
        <begin position="187"/>
        <end position="210"/>
    </location>
</feature>
<dbReference type="Gene3D" id="1.10.3720.10">
    <property type="entry name" value="MetI-like"/>
    <property type="match status" value="1"/>
</dbReference>
<dbReference type="PANTHER" id="PTHR43357">
    <property type="entry name" value="INNER MEMBRANE ABC TRANSPORTER PERMEASE PROTEIN YDCV"/>
    <property type="match status" value="1"/>
</dbReference>